<evidence type="ECO:0000256" key="1">
    <source>
        <dbReference type="ARBA" id="ARBA00022723"/>
    </source>
</evidence>
<dbReference type="Gene3D" id="3.20.20.100">
    <property type="entry name" value="NADP-dependent oxidoreductase domain"/>
    <property type="match status" value="1"/>
</dbReference>
<dbReference type="InterPro" id="IPR017900">
    <property type="entry name" value="4Fe4S_Fe_S_CS"/>
</dbReference>
<accession>A0ABV2LXH6</accession>
<dbReference type="PANTHER" id="PTHR43312:SF1">
    <property type="entry name" value="NADP-DEPENDENT OXIDOREDUCTASE DOMAIN-CONTAINING PROTEIN"/>
    <property type="match status" value="1"/>
</dbReference>
<evidence type="ECO:0000313" key="6">
    <source>
        <dbReference type="EMBL" id="MET3748912.1"/>
    </source>
</evidence>
<reference evidence="6 7" key="1">
    <citation type="submission" date="2024-06" db="EMBL/GenBank/DDBJ databases">
        <title>Genomic Encyclopedia of Type Strains, Phase IV (KMG-IV): sequencing the most valuable type-strain genomes for metagenomic binning, comparative biology and taxonomic classification.</title>
        <authorList>
            <person name="Goeker M."/>
        </authorList>
    </citation>
    <scope>NUCLEOTIDE SEQUENCE [LARGE SCALE GENOMIC DNA]</scope>
    <source>
        <strain evidence="6 7">DSM 29492</strain>
    </source>
</reference>
<dbReference type="Proteomes" id="UP001549106">
    <property type="component" value="Unassembled WGS sequence"/>
</dbReference>
<dbReference type="EMBL" id="JBEPMJ010000001">
    <property type="protein sequence ID" value="MET3748912.1"/>
    <property type="molecule type" value="Genomic_DNA"/>
</dbReference>
<dbReference type="PROSITE" id="PS00198">
    <property type="entry name" value="4FE4S_FER_1"/>
    <property type="match status" value="1"/>
</dbReference>
<organism evidence="6 7">
    <name type="scientific">Blautia caecimuris</name>
    <dbReference type="NCBI Taxonomy" id="1796615"/>
    <lineage>
        <taxon>Bacteria</taxon>
        <taxon>Bacillati</taxon>
        <taxon>Bacillota</taxon>
        <taxon>Clostridia</taxon>
        <taxon>Lachnospirales</taxon>
        <taxon>Lachnospiraceae</taxon>
        <taxon>Blautia</taxon>
    </lineage>
</organism>
<dbReference type="PANTHER" id="PTHR43312">
    <property type="entry name" value="D-THREO-ALDOSE 1-DEHYDROGENASE"/>
    <property type="match status" value="1"/>
</dbReference>
<gene>
    <name evidence="6" type="ORF">ABID24_000128</name>
</gene>
<proteinExistence type="predicted"/>
<sequence length="383" mass="43951">MKNKTEIFPLAFGTGRLPEIELHKKKIPDQDVIDQMIQYAVDNGINYFDTAPLYCNSQCEQAVGRALHSFRDCIYLGGKLSADDIKTDHCREALMKTLKNLQTDYLDYYLFWGINQYFFDEVIVKKKVLDQMRIFQQEGLIHKIAFSFHGDANGLSYIIDEAQKRGVKFDACLMQYNLLDRSNEKSMAYSHSLGVKTMIMGPAAGGRLAIPSDLFKKVHNTNVSSTYELALRFVLSNPNADIVLSGMSNMNMVKENIKIAKSSEILNWKKVKEALAEIESFRELYCTGCKYCQPCPAEIQIQDIFKCYTIFRVYDLASYAKGAYERYKKAGGKTFQDCLMCGQCEKKCPQGLSIRKWLKKVDDIMNEIQDSFCFSEHEHEEIF</sequence>
<dbReference type="RefSeq" id="WP_022067828.1">
    <property type="nucleotide sequence ID" value="NZ_BAABXN010000001.1"/>
</dbReference>
<evidence type="ECO:0000313" key="7">
    <source>
        <dbReference type="Proteomes" id="UP001549106"/>
    </source>
</evidence>
<dbReference type="CDD" id="cd19096">
    <property type="entry name" value="AKR_Fe-S_oxidoreductase"/>
    <property type="match status" value="1"/>
</dbReference>
<dbReference type="InterPro" id="IPR023210">
    <property type="entry name" value="NADP_OxRdtase_dom"/>
</dbReference>
<comment type="caution">
    <text evidence="6">The sequence shown here is derived from an EMBL/GenBank/DDBJ whole genome shotgun (WGS) entry which is preliminary data.</text>
</comment>
<evidence type="ECO:0000259" key="4">
    <source>
        <dbReference type="Pfam" id="PF00248"/>
    </source>
</evidence>
<dbReference type="InterPro" id="IPR036812">
    <property type="entry name" value="NAD(P)_OxRdtase_dom_sf"/>
</dbReference>
<keyword evidence="1" id="KW-0479">Metal-binding</keyword>
<dbReference type="Pfam" id="PF00248">
    <property type="entry name" value="Aldo_ket_red"/>
    <property type="match status" value="1"/>
</dbReference>
<evidence type="ECO:0000256" key="3">
    <source>
        <dbReference type="ARBA" id="ARBA00023014"/>
    </source>
</evidence>
<keyword evidence="3" id="KW-0411">Iron-sulfur</keyword>
<feature type="domain" description="4Fe-4S ferredoxin-type" evidence="5">
    <location>
        <begin position="285"/>
        <end position="351"/>
    </location>
</feature>
<evidence type="ECO:0000256" key="2">
    <source>
        <dbReference type="ARBA" id="ARBA00023004"/>
    </source>
</evidence>
<evidence type="ECO:0000259" key="5">
    <source>
        <dbReference type="Pfam" id="PF13187"/>
    </source>
</evidence>
<name>A0ABV2LXH6_9FIRM</name>
<protein>
    <submittedName>
        <fullName evidence="6">Aldo/keto reductase-like oxidoreductase</fullName>
    </submittedName>
</protein>
<dbReference type="Pfam" id="PF13187">
    <property type="entry name" value="Fer4_9"/>
    <property type="match status" value="1"/>
</dbReference>
<keyword evidence="7" id="KW-1185">Reference proteome</keyword>
<feature type="domain" description="NADP-dependent oxidoreductase" evidence="4">
    <location>
        <begin position="10"/>
        <end position="261"/>
    </location>
</feature>
<dbReference type="SUPFAM" id="SSF46548">
    <property type="entry name" value="alpha-helical ferredoxin"/>
    <property type="match status" value="1"/>
</dbReference>
<dbReference type="InterPro" id="IPR053135">
    <property type="entry name" value="AKR2_Oxidoreductase"/>
</dbReference>
<keyword evidence="2" id="KW-0408">Iron</keyword>
<dbReference type="SUPFAM" id="SSF51430">
    <property type="entry name" value="NAD(P)-linked oxidoreductase"/>
    <property type="match status" value="1"/>
</dbReference>
<dbReference type="InterPro" id="IPR017896">
    <property type="entry name" value="4Fe4S_Fe-S-bd"/>
</dbReference>